<dbReference type="GeneID" id="30202472"/>
<accession>A0A1E3NVN6</accession>
<evidence type="ECO:0000256" key="1">
    <source>
        <dbReference type="SAM" id="Coils"/>
    </source>
</evidence>
<keyword evidence="1" id="KW-0175">Coiled coil</keyword>
<gene>
    <name evidence="3" type="ORF">WICANDRAFT_81395</name>
</gene>
<evidence type="ECO:0000256" key="2">
    <source>
        <dbReference type="SAM" id="MobiDB-lite"/>
    </source>
</evidence>
<feature type="compositionally biased region" description="Basic and acidic residues" evidence="2">
    <location>
        <begin position="7"/>
        <end position="16"/>
    </location>
</feature>
<feature type="region of interest" description="Disordered" evidence="2">
    <location>
        <begin position="1"/>
        <end position="78"/>
    </location>
</feature>
<feature type="compositionally biased region" description="Basic and acidic residues" evidence="2">
    <location>
        <begin position="24"/>
        <end position="33"/>
    </location>
</feature>
<protein>
    <submittedName>
        <fullName evidence="3">Uncharacterized protein</fullName>
    </submittedName>
</protein>
<dbReference type="OrthoDB" id="10560317at2759"/>
<keyword evidence="4" id="KW-1185">Reference proteome</keyword>
<proteinExistence type="predicted"/>
<feature type="compositionally biased region" description="Basic and acidic residues" evidence="2">
    <location>
        <begin position="43"/>
        <end position="56"/>
    </location>
</feature>
<dbReference type="RefSeq" id="XP_019036381.1">
    <property type="nucleotide sequence ID" value="XM_019185226.1"/>
</dbReference>
<dbReference type="AlphaFoldDB" id="A0A1E3NVN6"/>
<evidence type="ECO:0000313" key="4">
    <source>
        <dbReference type="Proteomes" id="UP000094112"/>
    </source>
</evidence>
<evidence type="ECO:0000313" key="3">
    <source>
        <dbReference type="EMBL" id="ODQ57174.1"/>
    </source>
</evidence>
<organism evidence="3 4">
    <name type="scientific">Wickerhamomyces anomalus (strain ATCC 58044 / CBS 1984 / NCYC 433 / NRRL Y-366-8)</name>
    <name type="common">Yeast</name>
    <name type="synonym">Hansenula anomala</name>
    <dbReference type="NCBI Taxonomy" id="683960"/>
    <lineage>
        <taxon>Eukaryota</taxon>
        <taxon>Fungi</taxon>
        <taxon>Dikarya</taxon>
        <taxon>Ascomycota</taxon>
        <taxon>Saccharomycotina</taxon>
        <taxon>Saccharomycetes</taxon>
        <taxon>Phaffomycetales</taxon>
        <taxon>Wickerhamomycetaceae</taxon>
        <taxon>Wickerhamomyces</taxon>
    </lineage>
</organism>
<dbReference type="EMBL" id="KV454214">
    <property type="protein sequence ID" value="ODQ57174.1"/>
    <property type="molecule type" value="Genomic_DNA"/>
</dbReference>
<feature type="coiled-coil region" evidence="1">
    <location>
        <begin position="128"/>
        <end position="188"/>
    </location>
</feature>
<dbReference type="Proteomes" id="UP000094112">
    <property type="component" value="Unassembled WGS sequence"/>
</dbReference>
<sequence>MPNQFETPEKLRDRRLINSSPILSRHEGSHSDSDSEGDGVIEQIEKRMKARNEKLYKPMSSPIRGERSSKGGFQSRSLGAKYTLRGRNYIPFNQQKRDERRAKIALEKRGGNEEMERFIQTQEDRAGLDKLNQEASSHMFDIEELNEDDPDVLSNSREPSQQPLDAYEKELEYMIRMEQEELEMLTANLNLDP</sequence>
<reference evidence="3 4" key="1">
    <citation type="journal article" date="2016" name="Proc. Natl. Acad. Sci. U.S.A.">
        <title>Comparative genomics of biotechnologically important yeasts.</title>
        <authorList>
            <person name="Riley R."/>
            <person name="Haridas S."/>
            <person name="Wolfe K.H."/>
            <person name="Lopes M.R."/>
            <person name="Hittinger C.T."/>
            <person name="Goeker M."/>
            <person name="Salamov A.A."/>
            <person name="Wisecaver J.H."/>
            <person name="Long T.M."/>
            <person name="Calvey C.H."/>
            <person name="Aerts A.L."/>
            <person name="Barry K.W."/>
            <person name="Choi C."/>
            <person name="Clum A."/>
            <person name="Coughlan A.Y."/>
            <person name="Deshpande S."/>
            <person name="Douglass A.P."/>
            <person name="Hanson S.J."/>
            <person name="Klenk H.-P."/>
            <person name="LaButti K.M."/>
            <person name="Lapidus A."/>
            <person name="Lindquist E.A."/>
            <person name="Lipzen A.M."/>
            <person name="Meier-Kolthoff J.P."/>
            <person name="Ohm R.A."/>
            <person name="Otillar R.P."/>
            <person name="Pangilinan J.L."/>
            <person name="Peng Y."/>
            <person name="Rokas A."/>
            <person name="Rosa C.A."/>
            <person name="Scheuner C."/>
            <person name="Sibirny A.A."/>
            <person name="Slot J.C."/>
            <person name="Stielow J.B."/>
            <person name="Sun H."/>
            <person name="Kurtzman C.P."/>
            <person name="Blackwell M."/>
            <person name="Grigoriev I.V."/>
            <person name="Jeffries T.W."/>
        </authorList>
    </citation>
    <scope>NUCLEOTIDE SEQUENCE [LARGE SCALE GENOMIC DNA]</scope>
    <source>
        <strain evidence="4">ATCC 58044 / CBS 1984 / NCYC 433 / NRRL Y-366-8</strain>
    </source>
</reference>
<name>A0A1E3NVN6_WICAA</name>